<evidence type="ECO:0000313" key="2">
    <source>
        <dbReference type="EMBL" id="KAF7365831.1"/>
    </source>
</evidence>
<proteinExistence type="predicted"/>
<dbReference type="PANTHER" id="PTHR35204">
    <property type="entry name" value="YALI0A21131P"/>
    <property type="match status" value="1"/>
</dbReference>
<dbReference type="EMBL" id="JACAZI010000003">
    <property type="protein sequence ID" value="KAF7365831.1"/>
    <property type="molecule type" value="Genomic_DNA"/>
</dbReference>
<dbReference type="Proteomes" id="UP000620124">
    <property type="component" value="Unassembled WGS sequence"/>
</dbReference>
<dbReference type="PANTHER" id="PTHR35204:SF1">
    <property type="entry name" value="ENTEROTOXIN"/>
    <property type="match status" value="1"/>
</dbReference>
<evidence type="ECO:0000313" key="3">
    <source>
        <dbReference type="Proteomes" id="UP000620124"/>
    </source>
</evidence>
<accession>A0A8H7DBR2</accession>
<dbReference type="AlphaFoldDB" id="A0A8H7DBR2"/>
<gene>
    <name evidence="2" type="ORF">MVEN_00457200</name>
</gene>
<organism evidence="2 3">
    <name type="scientific">Mycena venus</name>
    <dbReference type="NCBI Taxonomy" id="2733690"/>
    <lineage>
        <taxon>Eukaryota</taxon>
        <taxon>Fungi</taxon>
        <taxon>Dikarya</taxon>
        <taxon>Basidiomycota</taxon>
        <taxon>Agaricomycotina</taxon>
        <taxon>Agaricomycetes</taxon>
        <taxon>Agaricomycetidae</taxon>
        <taxon>Agaricales</taxon>
        <taxon>Marasmiineae</taxon>
        <taxon>Mycenaceae</taxon>
        <taxon>Mycena</taxon>
    </lineage>
</organism>
<feature type="signal peptide" evidence="1">
    <location>
        <begin position="1"/>
        <end position="15"/>
    </location>
</feature>
<evidence type="ECO:0000256" key="1">
    <source>
        <dbReference type="SAM" id="SignalP"/>
    </source>
</evidence>
<protein>
    <submittedName>
        <fullName evidence="2">Uncharacterized protein</fullName>
    </submittedName>
</protein>
<sequence>MFPVFLLVLYTLASASQIPFQNPGSATSTVESGWNNLASAKDANFTGHLIFDTTNSLLHRWPNTRYRNGTSLPFRTIVIHFLNICRPHDRLWLHSHRHTAIPRPRRQLPPPTVPEWTATDPEHAFNFCRDSSIVNNSISGCWQLTLVTTRPLSVLYFDGSSAAKMGDGPLDAQDLLIFGKIDPGRARDARARINGLCAWGREFGIDGYVRMQVNFEVMLCGFSNGVELLSADYLAAWLKGIKPPALSGAMQASFPGRPNTYPSFQALELRRFETILSGSWHNRYPGETRIHLDLTRLISFYDTSLAPSLIAQREGKERWDHRLLGISAADMAAVNSRLRAMLVSDIDIGSGVDWKTLFHVVVDRYADRLETLAYLLNTTTPANLRQRTRTIQTHLRVILTPYLHYSARPHSIGGSNGTDHAWALPVWHACTTTHTAHIHRNPTLHSQLTDSERVLLDALDGTNKEICRVVVRMWTAGVYGGLDAFISGNENRLTSTLVRILGEWRTDAHALMAWLDWSVWVKCRPMCSPEEMCYLPTYPYFGILDPARRDDERWKRPQPRCIRRFEPYSEL</sequence>
<dbReference type="InterPro" id="IPR038921">
    <property type="entry name" value="YOR389W-like"/>
</dbReference>
<dbReference type="OrthoDB" id="10261782at2759"/>
<keyword evidence="3" id="KW-1185">Reference proteome</keyword>
<keyword evidence="1" id="KW-0732">Signal</keyword>
<comment type="caution">
    <text evidence="2">The sequence shown here is derived from an EMBL/GenBank/DDBJ whole genome shotgun (WGS) entry which is preliminary data.</text>
</comment>
<feature type="chain" id="PRO_5034971276" evidence="1">
    <location>
        <begin position="16"/>
        <end position="571"/>
    </location>
</feature>
<reference evidence="2" key="1">
    <citation type="submission" date="2020-05" db="EMBL/GenBank/DDBJ databases">
        <title>Mycena genomes resolve the evolution of fungal bioluminescence.</title>
        <authorList>
            <person name="Tsai I.J."/>
        </authorList>
    </citation>
    <scope>NUCLEOTIDE SEQUENCE</scope>
    <source>
        <strain evidence="2">CCC161011</strain>
    </source>
</reference>
<name>A0A8H7DBR2_9AGAR</name>